<reference evidence="1" key="2">
    <citation type="submission" date="2025-09" db="UniProtKB">
        <authorList>
            <consortium name="Ensembl"/>
        </authorList>
    </citation>
    <scope>IDENTIFICATION</scope>
</reference>
<dbReference type="Ensembl" id="ENSMSIT00000011567.1">
    <property type="protein sequence ID" value="ENSMSIP00000009069.1"/>
    <property type="gene ID" value="ENSMSIG00000008057.1"/>
</dbReference>
<evidence type="ECO:0000313" key="2">
    <source>
        <dbReference type="Proteomes" id="UP000694415"/>
    </source>
</evidence>
<sequence length="196" mass="22086">MSSLLRPSEFSAPVSTDLKFSLCQRAFWTPRREDRITLMSSTIPPNPTKFATFDMKLEEIGNKVTIQGHLVASFSLQDCKERAEWMGVSDKDVIVCSTGSSLLLFNINGLRLQAFQYCPEEILRLCVVCLECFPSSGFFFLNRFTFFKLHTVGVCAHMHLSVCKHLQRSQVDFLVLVTFSLNTGSEYQACSASAFP</sequence>
<organism evidence="1 2">
    <name type="scientific">Mus spicilegus</name>
    <name type="common">Mound-building mouse</name>
    <dbReference type="NCBI Taxonomy" id="10103"/>
    <lineage>
        <taxon>Eukaryota</taxon>
        <taxon>Metazoa</taxon>
        <taxon>Chordata</taxon>
        <taxon>Craniata</taxon>
        <taxon>Vertebrata</taxon>
        <taxon>Euteleostomi</taxon>
        <taxon>Mammalia</taxon>
        <taxon>Eutheria</taxon>
        <taxon>Euarchontoglires</taxon>
        <taxon>Glires</taxon>
        <taxon>Rodentia</taxon>
        <taxon>Myomorpha</taxon>
        <taxon>Muroidea</taxon>
        <taxon>Muridae</taxon>
        <taxon>Murinae</taxon>
        <taxon>Mus</taxon>
        <taxon>Mus</taxon>
    </lineage>
</organism>
<dbReference type="AlphaFoldDB" id="A0A8C6MS88"/>
<protein>
    <submittedName>
        <fullName evidence="1">Uncharacterized protein</fullName>
    </submittedName>
</protein>
<accession>A0A8C6MS88</accession>
<evidence type="ECO:0000313" key="1">
    <source>
        <dbReference type="Ensembl" id="ENSMSIP00000009069.1"/>
    </source>
</evidence>
<dbReference type="Proteomes" id="UP000694415">
    <property type="component" value="Unplaced"/>
</dbReference>
<name>A0A8C6MS88_MUSSI</name>
<proteinExistence type="predicted"/>
<keyword evidence="2" id="KW-1185">Reference proteome</keyword>
<reference evidence="1" key="1">
    <citation type="submission" date="2025-08" db="UniProtKB">
        <authorList>
            <consortium name="Ensembl"/>
        </authorList>
    </citation>
    <scope>IDENTIFICATION</scope>
</reference>